<gene>
    <name evidence="1" type="ORF">L6452_23211</name>
</gene>
<name>A0ACB9B0T7_ARCLA</name>
<keyword evidence="2" id="KW-1185">Reference proteome</keyword>
<sequence length="105" mass="12000">MVLHCTYLNILCWSILSGSYRLVALKVHSIQCQSMGLFIVNVEQVTYFCFCFLVTEYLVVDHMQELSEAYPKEIPGIVPAGRLSRYKEVILLNDLIDCARPGKKL</sequence>
<organism evidence="1 2">
    <name type="scientific">Arctium lappa</name>
    <name type="common">Greater burdock</name>
    <name type="synonym">Lappa major</name>
    <dbReference type="NCBI Taxonomy" id="4217"/>
    <lineage>
        <taxon>Eukaryota</taxon>
        <taxon>Viridiplantae</taxon>
        <taxon>Streptophyta</taxon>
        <taxon>Embryophyta</taxon>
        <taxon>Tracheophyta</taxon>
        <taxon>Spermatophyta</taxon>
        <taxon>Magnoliopsida</taxon>
        <taxon>eudicotyledons</taxon>
        <taxon>Gunneridae</taxon>
        <taxon>Pentapetalae</taxon>
        <taxon>asterids</taxon>
        <taxon>campanulids</taxon>
        <taxon>Asterales</taxon>
        <taxon>Asteraceae</taxon>
        <taxon>Carduoideae</taxon>
        <taxon>Cardueae</taxon>
        <taxon>Arctiinae</taxon>
        <taxon>Arctium</taxon>
    </lineage>
</organism>
<accession>A0ACB9B0T7</accession>
<reference evidence="1 2" key="2">
    <citation type="journal article" date="2022" name="Mol. Ecol. Resour.">
        <title>The genomes of chicory, endive, great burdock and yacon provide insights into Asteraceae paleo-polyploidization history and plant inulin production.</title>
        <authorList>
            <person name="Fan W."/>
            <person name="Wang S."/>
            <person name="Wang H."/>
            <person name="Wang A."/>
            <person name="Jiang F."/>
            <person name="Liu H."/>
            <person name="Zhao H."/>
            <person name="Xu D."/>
            <person name="Zhang Y."/>
        </authorList>
    </citation>
    <scope>NUCLEOTIDE SEQUENCE [LARGE SCALE GENOMIC DNA]</scope>
    <source>
        <strain evidence="2">cv. Niubang</strain>
    </source>
</reference>
<comment type="caution">
    <text evidence="1">The sequence shown here is derived from an EMBL/GenBank/DDBJ whole genome shotgun (WGS) entry which is preliminary data.</text>
</comment>
<proteinExistence type="predicted"/>
<protein>
    <submittedName>
        <fullName evidence="1">Uncharacterized protein</fullName>
    </submittedName>
</protein>
<dbReference type="Proteomes" id="UP001055879">
    <property type="component" value="Linkage Group LG07"/>
</dbReference>
<evidence type="ECO:0000313" key="1">
    <source>
        <dbReference type="EMBL" id="KAI3716114.1"/>
    </source>
</evidence>
<evidence type="ECO:0000313" key="2">
    <source>
        <dbReference type="Proteomes" id="UP001055879"/>
    </source>
</evidence>
<dbReference type="EMBL" id="CM042053">
    <property type="protein sequence ID" value="KAI3716114.1"/>
    <property type="molecule type" value="Genomic_DNA"/>
</dbReference>
<reference evidence="2" key="1">
    <citation type="journal article" date="2022" name="Mol. Ecol. Resour.">
        <title>The genomes of chicory, endive, great burdock and yacon provide insights into Asteraceae palaeo-polyploidization history and plant inulin production.</title>
        <authorList>
            <person name="Fan W."/>
            <person name="Wang S."/>
            <person name="Wang H."/>
            <person name="Wang A."/>
            <person name="Jiang F."/>
            <person name="Liu H."/>
            <person name="Zhao H."/>
            <person name="Xu D."/>
            <person name="Zhang Y."/>
        </authorList>
    </citation>
    <scope>NUCLEOTIDE SEQUENCE [LARGE SCALE GENOMIC DNA]</scope>
    <source>
        <strain evidence="2">cv. Niubang</strain>
    </source>
</reference>